<name>A0A3M2SIE2_9HYPO</name>
<protein>
    <submittedName>
        <fullName evidence="1">Uncharacterized protein</fullName>
    </submittedName>
</protein>
<dbReference type="OrthoDB" id="419598at2759"/>
<reference evidence="1 2" key="1">
    <citation type="submission" date="2017-06" db="EMBL/GenBank/DDBJ databases">
        <title>Comparative genomic analysis of Ambrosia Fusariam Clade fungi.</title>
        <authorList>
            <person name="Stajich J.E."/>
            <person name="Carrillo J."/>
            <person name="Kijimoto T."/>
            <person name="Eskalen A."/>
            <person name="O'Donnell K."/>
            <person name="Kasson M."/>
        </authorList>
    </citation>
    <scope>NUCLEOTIDE SEQUENCE [LARGE SCALE GENOMIC DNA]</scope>
    <source>
        <strain evidence="1">UCR3666</strain>
    </source>
</reference>
<proteinExistence type="predicted"/>
<sequence length="119" mass="13446">MASSSRPWLKRSQPLTPKWERRYYGYTDRLTLNDIVQVIEDVKDVKLGVTYDSRDALNRGECTLLPGPTESGFTDSKFDGSIVDDGLADLDAHVSIKETFPTYDPLTVRDAVEKWFAAD</sequence>
<evidence type="ECO:0000313" key="2">
    <source>
        <dbReference type="Proteomes" id="UP000277212"/>
    </source>
</evidence>
<organism evidence="1 2">
    <name type="scientific">Fusarium kuroshium</name>
    <dbReference type="NCBI Taxonomy" id="2010991"/>
    <lineage>
        <taxon>Eukaryota</taxon>
        <taxon>Fungi</taxon>
        <taxon>Dikarya</taxon>
        <taxon>Ascomycota</taxon>
        <taxon>Pezizomycotina</taxon>
        <taxon>Sordariomycetes</taxon>
        <taxon>Hypocreomycetidae</taxon>
        <taxon>Hypocreales</taxon>
        <taxon>Nectriaceae</taxon>
        <taxon>Fusarium</taxon>
        <taxon>Fusarium solani species complex</taxon>
    </lineage>
</organism>
<dbReference type="Proteomes" id="UP000277212">
    <property type="component" value="Unassembled WGS sequence"/>
</dbReference>
<dbReference type="EMBL" id="NKUJ01000034">
    <property type="protein sequence ID" value="RMJ17333.1"/>
    <property type="molecule type" value="Genomic_DNA"/>
</dbReference>
<dbReference type="AlphaFoldDB" id="A0A3M2SIE2"/>
<evidence type="ECO:0000313" key="1">
    <source>
        <dbReference type="EMBL" id="RMJ17333.1"/>
    </source>
</evidence>
<gene>
    <name evidence="1" type="ORF">CDV36_002989</name>
</gene>
<accession>A0A3M2SIE2</accession>
<comment type="caution">
    <text evidence="1">The sequence shown here is derived from an EMBL/GenBank/DDBJ whole genome shotgun (WGS) entry which is preliminary data.</text>
</comment>
<keyword evidence="2" id="KW-1185">Reference proteome</keyword>